<feature type="chain" id="PRO_5045041648" description="EF-hand domain-containing protein" evidence="1">
    <location>
        <begin position="24"/>
        <end position="119"/>
    </location>
</feature>
<sequence length="119" mass="13633">MQWVRNCVCILVLVVLMYETVQASAPQLLYRYYDRSRSTRGIKNGLLNSARGFGKRSLNTGEQTRMPVDWMADEISSSPELARILVRQFIDLDRDGYLSPYELLSRPATVNDKQTADNN</sequence>
<dbReference type="PROSITE" id="PS00018">
    <property type="entry name" value="EF_HAND_1"/>
    <property type="match status" value="1"/>
</dbReference>
<dbReference type="InterPro" id="IPR018247">
    <property type="entry name" value="EF_Hand_1_Ca_BS"/>
</dbReference>
<evidence type="ECO:0008006" key="4">
    <source>
        <dbReference type="Google" id="ProtNLM"/>
    </source>
</evidence>
<evidence type="ECO:0000313" key="2">
    <source>
        <dbReference type="EMBL" id="BES96716.1"/>
    </source>
</evidence>
<keyword evidence="1" id="KW-0732">Signal</keyword>
<evidence type="ECO:0000313" key="3">
    <source>
        <dbReference type="Proteomes" id="UP001307889"/>
    </source>
</evidence>
<evidence type="ECO:0000256" key="1">
    <source>
        <dbReference type="SAM" id="SignalP"/>
    </source>
</evidence>
<reference evidence="2 3" key="1">
    <citation type="submission" date="2023-09" db="EMBL/GenBank/DDBJ databases">
        <title>Nesidiocoris tenuis whole genome shotgun sequence.</title>
        <authorList>
            <person name="Shibata T."/>
            <person name="Shimoda M."/>
            <person name="Kobayashi T."/>
            <person name="Uehara T."/>
        </authorList>
    </citation>
    <scope>NUCLEOTIDE SEQUENCE [LARGE SCALE GENOMIC DNA]</scope>
    <source>
        <strain evidence="2 3">Japan</strain>
    </source>
</reference>
<gene>
    <name evidence="2" type="ORF">NTJ_09529</name>
</gene>
<accession>A0ABN7AWZ4</accession>
<proteinExistence type="predicted"/>
<name>A0ABN7AWZ4_9HEMI</name>
<protein>
    <recommendedName>
        <fullName evidence="4">EF-hand domain-containing protein</fullName>
    </recommendedName>
</protein>
<dbReference type="Proteomes" id="UP001307889">
    <property type="component" value="Chromosome 7"/>
</dbReference>
<feature type="signal peptide" evidence="1">
    <location>
        <begin position="1"/>
        <end position="23"/>
    </location>
</feature>
<organism evidence="2 3">
    <name type="scientific">Nesidiocoris tenuis</name>
    <dbReference type="NCBI Taxonomy" id="355587"/>
    <lineage>
        <taxon>Eukaryota</taxon>
        <taxon>Metazoa</taxon>
        <taxon>Ecdysozoa</taxon>
        <taxon>Arthropoda</taxon>
        <taxon>Hexapoda</taxon>
        <taxon>Insecta</taxon>
        <taxon>Pterygota</taxon>
        <taxon>Neoptera</taxon>
        <taxon>Paraneoptera</taxon>
        <taxon>Hemiptera</taxon>
        <taxon>Heteroptera</taxon>
        <taxon>Panheteroptera</taxon>
        <taxon>Cimicomorpha</taxon>
        <taxon>Miridae</taxon>
        <taxon>Dicyphina</taxon>
        <taxon>Nesidiocoris</taxon>
    </lineage>
</organism>
<dbReference type="EMBL" id="AP028915">
    <property type="protein sequence ID" value="BES96716.1"/>
    <property type="molecule type" value="Genomic_DNA"/>
</dbReference>
<keyword evidence="3" id="KW-1185">Reference proteome</keyword>